<accession>A0A6B2L6P8</accession>
<dbReference type="CDD" id="cd07596">
    <property type="entry name" value="BAR_SNX"/>
    <property type="match status" value="1"/>
</dbReference>
<evidence type="ECO:0000259" key="2">
    <source>
        <dbReference type="PROSITE" id="PS50195"/>
    </source>
</evidence>
<dbReference type="InterPro" id="IPR036871">
    <property type="entry name" value="PX_dom_sf"/>
</dbReference>
<feature type="domain" description="PX" evidence="2">
    <location>
        <begin position="1"/>
        <end position="98"/>
    </location>
</feature>
<keyword evidence="1" id="KW-0175">Coiled coil</keyword>
<dbReference type="InterPro" id="IPR015404">
    <property type="entry name" value="Vps5_C"/>
</dbReference>
<dbReference type="SUPFAM" id="SSF64268">
    <property type="entry name" value="PX domain"/>
    <property type="match status" value="1"/>
</dbReference>
<dbReference type="PANTHER" id="PTHR10555">
    <property type="entry name" value="SORTING NEXIN"/>
    <property type="match status" value="1"/>
</dbReference>
<sequence>MNAYVTYVVSLKKPNGYTSSIVRRYSDFDWLYGILKAEFKHLIVPPLPEKVLFDRFSVENVENRRKELEKFINRVINDARFSKSESVKLFLTANETVMNNERAKPRTQEKAEEKKKEEKKGFFSAISAITAVVAGPSVEFKEVDPWYDSQKSYLNSLDIHLKILISKVNSNIKKREDIIVSLDEFSKAASLACGSEVGQDDALADFWGKFSDILLQMGNLSRELANGETDIFESQLRDYVRLVGASKELLDNRNASLLKLQTCQADASSKSEKVHKATKSKAALEAELQLANKATEDANQEFNFMTHSAKEELENFKKEKSDHLRSALRELVTTNINHQLRVVDLWKELLGEIDKL</sequence>
<dbReference type="Gene3D" id="1.20.1270.60">
    <property type="entry name" value="Arfaptin homology (AH) domain/BAR domain"/>
    <property type="match status" value="1"/>
</dbReference>
<organism evidence="3">
    <name type="scientific">Arcella intermedia</name>
    <dbReference type="NCBI Taxonomy" id="1963864"/>
    <lineage>
        <taxon>Eukaryota</taxon>
        <taxon>Amoebozoa</taxon>
        <taxon>Tubulinea</taxon>
        <taxon>Elardia</taxon>
        <taxon>Arcellinida</taxon>
        <taxon>Sphaerothecina</taxon>
        <taxon>Arcellidae</taxon>
        <taxon>Arcella</taxon>
    </lineage>
</organism>
<dbReference type="InterPro" id="IPR027267">
    <property type="entry name" value="AH/BAR_dom_sf"/>
</dbReference>
<reference evidence="3" key="1">
    <citation type="journal article" date="2020" name="J. Eukaryot. Microbiol.">
        <title>De novo Sequencing, Assembly and Annotation of the Transcriptome for the Free-Living Testate Amoeba Arcella intermedia.</title>
        <authorList>
            <person name="Ribeiro G.M."/>
            <person name="Porfirio-Sousa A.L."/>
            <person name="Maurer-Alcala X.X."/>
            <person name="Katz L.A."/>
            <person name="Lahr D.J.G."/>
        </authorList>
    </citation>
    <scope>NUCLEOTIDE SEQUENCE</scope>
</reference>
<dbReference type="Pfam" id="PF00787">
    <property type="entry name" value="PX"/>
    <property type="match status" value="1"/>
</dbReference>
<dbReference type="SUPFAM" id="SSF103657">
    <property type="entry name" value="BAR/IMD domain-like"/>
    <property type="match status" value="1"/>
</dbReference>
<dbReference type="InterPro" id="IPR001683">
    <property type="entry name" value="PX_dom"/>
</dbReference>
<dbReference type="GO" id="GO:0005768">
    <property type="term" value="C:endosome"/>
    <property type="evidence" value="ECO:0007669"/>
    <property type="project" value="TreeGrafter"/>
</dbReference>
<dbReference type="Pfam" id="PF09325">
    <property type="entry name" value="Vps5"/>
    <property type="match status" value="1"/>
</dbReference>
<feature type="coiled-coil region" evidence="1">
    <location>
        <begin position="274"/>
        <end position="301"/>
    </location>
</feature>
<dbReference type="EMBL" id="GIBP01003578">
    <property type="protein sequence ID" value="NDV32547.1"/>
    <property type="molecule type" value="Transcribed_RNA"/>
</dbReference>
<dbReference type="PANTHER" id="PTHR10555:SF170">
    <property type="entry name" value="FI18122P1"/>
    <property type="match status" value="1"/>
</dbReference>
<name>A0A6B2L6P8_9EUKA</name>
<dbReference type="AlphaFoldDB" id="A0A6B2L6P8"/>
<dbReference type="Gene3D" id="3.30.1520.10">
    <property type="entry name" value="Phox-like domain"/>
    <property type="match status" value="1"/>
</dbReference>
<protein>
    <recommendedName>
        <fullName evidence="2">PX domain-containing protein</fullName>
    </recommendedName>
</protein>
<dbReference type="SMART" id="SM00312">
    <property type="entry name" value="PX"/>
    <property type="match status" value="1"/>
</dbReference>
<dbReference type="PROSITE" id="PS50195">
    <property type="entry name" value="PX"/>
    <property type="match status" value="1"/>
</dbReference>
<dbReference type="GO" id="GO:0035091">
    <property type="term" value="F:phosphatidylinositol binding"/>
    <property type="evidence" value="ECO:0007669"/>
    <property type="project" value="InterPro"/>
</dbReference>
<evidence type="ECO:0000313" key="3">
    <source>
        <dbReference type="EMBL" id="NDV32547.1"/>
    </source>
</evidence>
<proteinExistence type="predicted"/>
<evidence type="ECO:0000256" key="1">
    <source>
        <dbReference type="SAM" id="Coils"/>
    </source>
</evidence>